<evidence type="ECO:0000313" key="1">
    <source>
        <dbReference type="EMBL" id="ANB19732.1"/>
    </source>
</evidence>
<gene>
    <name evidence="1" type="ORF">I596_3749</name>
</gene>
<accession>A0A167HAH2</accession>
<reference evidence="1 2" key="1">
    <citation type="submission" date="2016-04" db="EMBL/GenBank/DDBJ databases">
        <title>Complete genome sequence of Dokdonella koreensis DS-123T.</title>
        <authorList>
            <person name="Kim J.F."/>
            <person name="Lee H."/>
            <person name="Kwak M.-J."/>
        </authorList>
    </citation>
    <scope>NUCLEOTIDE SEQUENCE [LARGE SCALE GENOMIC DNA]</scope>
    <source>
        <strain evidence="1 2">DS-123</strain>
    </source>
</reference>
<proteinExistence type="predicted"/>
<sequence length="51" mass="5192">MKTELFVLRGLFLIAMATVVTGFGSFVRAVEAPAAHVVQASSADAGAVRAG</sequence>
<dbReference type="AlphaFoldDB" id="A0A167HAH2"/>
<dbReference type="STRING" id="1300342.I596_3749"/>
<dbReference type="Proteomes" id="UP000076830">
    <property type="component" value="Chromosome"/>
</dbReference>
<dbReference type="KEGG" id="dko:I596_3749"/>
<organism evidence="1 2">
    <name type="scientific">Dokdonella koreensis DS-123</name>
    <dbReference type="NCBI Taxonomy" id="1300342"/>
    <lineage>
        <taxon>Bacteria</taxon>
        <taxon>Pseudomonadati</taxon>
        <taxon>Pseudomonadota</taxon>
        <taxon>Gammaproteobacteria</taxon>
        <taxon>Lysobacterales</taxon>
        <taxon>Rhodanobacteraceae</taxon>
        <taxon>Dokdonella</taxon>
    </lineage>
</organism>
<dbReference type="RefSeq" id="WP_190278943.1">
    <property type="nucleotide sequence ID" value="NZ_CP015249.1"/>
</dbReference>
<dbReference type="EMBL" id="CP015249">
    <property type="protein sequence ID" value="ANB19732.1"/>
    <property type="molecule type" value="Genomic_DNA"/>
</dbReference>
<protein>
    <submittedName>
        <fullName evidence="1">Uncharacterized protein</fullName>
    </submittedName>
</protein>
<evidence type="ECO:0000313" key="2">
    <source>
        <dbReference type="Proteomes" id="UP000076830"/>
    </source>
</evidence>
<keyword evidence="2" id="KW-1185">Reference proteome</keyword>
<name>A0A167HAH2_9GAMM</name>